<dbReference type="InterPro" id="IPR005991">
    <property type="entry name" value="GUAB1"/>
</dbReference>
<feature type="active site" description="Thioimidate intermediate" evidence="6">
    <location>
        <position position="310"/>
    </location>
</feature>
<evidence type="ECO:0000256" key="7">
    <source>
        <dbReference type="PROSITE-ProRule" id="PRU00703"/>
    </source>
</evidence>
<feature type="binding site" evidence="6">
    <location>
        <begin position="303"/>
        <end position="305"/>
    </location>
    <ligand>
        <name>NADP(+)</name>
        <dbReference type="ChEBI" id="CHEBI:58349"/>
    </ligand>
</feature>
<gene>
    <name evidence="6" type="primary">guaB1</name>
    <name evidence="9" type="ORF">HCK00_21755</name>
</gene>
<protein>
    <recommendedName>
        <fullName evidence="6">GMP reductase</fullName>
        <ecNumber evidence="6">1.7.1.7</ecNumber>
    </recommendedName>
    <alternativeName>
        <fullName evidence="6">Guanosine 5'-monophosphate reductase</fullName>
        <shortName evidence="6">GMPR</shortName>
    </alternativeName>
</protein>
<dbReference type="EC" id="1.7.1.7" evidence="6"/>
<dbReference type="InterPro" id="IPR050139">
    <property type="entry name" value="GMP_reductase"/>
</dbReference>
<dbReference type="Pfam" id="PF00571">
    <property type="entry name" value="CBS"/>
    <property type="match status" value="2"/>
</dbReference>
<evidence type="ECO:0000256" key="2">
    <source>
        <dbReference type="ARBA" id="ARBA00022737"/>
    </source>
</evidence>
<keyword evidence="4 6" id="KW-0560">Oxidoreductase</keyword>
<accession>A0ABX1C391</accession>
<dbReference type="InterPro" id="IPR000644">
    <property type="entry name" value="CBS_dom"/>
</dbReference>
<dbReference type="CDD" id="cd00381">
    <property type="entry name" value="IMPDH"/>
    <property type="match status" value="1"/>
</dbReference>
<dbReference type="NCBIfam" id="TIGR01303">
    <property type="entry name" value="IMP_DH_rel_1"/>
    <property type="match status" value="1"/>
</dbReference>
<feature type="domain" description="CBS" evidence="8">
    <location>
        <begin position="103"/>
        <end position="159"/>
    </location>
</feature>
<evidence type="ECO:0000256" key="1">
    <source>
        <dbReference type="ARBA" id="ARBA00022726"/>
    </source>
</evidence>
<dbReference type="PROSITE" id="PS51371">
    <property type="entry name" value="CBS"/>
    <property type="match status" value="2"/>
</dbReference>
<dbReference type="Gene3D" id="3.20.20.70">
    <property type="entry name" value="Aldolase class I"/>
    <property type="match status" value="1"/>
</dbReference>
<dbReference type="InterPro" id="IPR005990">
    <property type="entry name" value="IMP_DH"/>
</dbReference>
<dbReference type="SMART" id="SM01240">
    <property type="entry name" value="IMPDH"/>
    <property type="match status" value="1"/>
</dbReference>
<dbReference type="PANTHER" id="PTHR43170">
    <property type="entry name" value="GMP REDUCTASE"/>
    <property type="match status" value="1"/>
</dbReference>
<evidence type="ECO:0000259" key="8">
    <source>
        <dbReference type="PROSITE" id="PS51371"/>
    </source>
</evidence>
<dbReference type="HAMAP" id="MF_02250">
    <property type="entry name" value="GMPR_GuaB1"/>
    <property type="match status" value="1"/>
</dbReference>
<keyword evidence="3 6" id="KW-0521">NADP</keyword>
<reference evidence="9 10" key="1">
    <citation type="submission" date="2020-03" db="EMBL/GenBank/DDBJ databases">
        <title>WGS of actinomycetes isolated from Thailand.</title>
        <authorList>
            <person name="Thawai C."/>
        </authorList>
    </citation>
    <scope>NUCLEOTIDE SEQUENCE [LARGE SCALE GENOMIC DNA]</scope>
    <source>
        <strain evidence="9 10">PLAI 1-29</strain>
    </source>
</reference>
<keyword evidence="2" id="KW-0677">Repeat</keyword>
<comment type="similarity">
    <text evidence="6">Belongs to the IMPDH/GMPR family. GuaB1 subfamily.</text>
</comment>
<sequence length="487" mass="51685">MHFLEPGTGRRVDAAPVPYDLTYDDVFMVPNRSSVGSRHGVDLSSSDGTGTTVPIVVANMTAIAGRRMAETVARRGGLVVLPQDIPLGVVSEVISWVKRRHHVLDTPITLPPAGTVAEALSLLHKRAHGAVVVVEDGRPVGVVTETDLNGVDRFTQLSEVMSREPLLVDEDVDPRDAFNRLDAAHRRLAPAVDADGRLVGILTRKGALRATLYTPNTDAAGRLRVAAAVGINGEAVRRAEALFAAGVDTLVVDTAHGHQESMLTTVREIRALDPAVPVVAGNVVSAEGVRDLVAAGADIVKVGVGPGAMCTTRMMTGVGRPQFSAVRECAAEARRLGRHVWADGGVRHPRDVAMALAAGASNVMIGSWFAGTYESPGDLQQSPDGRLYKESFGMASARAVRRRTSEESAYDRARKGLFEEGISTSRMYLDPERPGVEDLLDSIVAGLRSSCTYAGASTLDEFHERAVVGVQSAAGYAEGKPLHASWG</sequence>
<evidence type="ECO:0000256" key="6">
    <source>
        <dbReference type="HAMAP-Rule" id="MF_02250"/>
    </source>
</evidence>
<comment type="caution">
    <text evidence="9">The sequence shown here is derived from an EMBL/GenBank/DDBJ whole genome shotgun (WGS) entry which is preliminary data.</text>
</comment>
<dbReference type="SUPFAM" id="SSF54631">
    <property type="entry name" value="CBS-domain pair"/>
    <property type="match status" value="1"/>
</dbReference>
<dbReference type="SMART" id="SM00116">
    <property type="entry name" value="CBS"/>
    <property type="match status" value="2"/>
</dbReference>
<comment type="function">
    <text evidence="6">Involved in the purine-salvage pathway. Catalyzes the NADPH-dependent conversion of GMP to IMP.</text>
</comment>
<dbReference type="Proteomes" id="UP000695264">
    <property type="component" value="Unassembled WGS sequence"/>
</dbReference>
<name>A0ABX1C391_9ACTN</name>
<evidence type="ECO:0000256" key="5">
    <source>
        <dbReference type="ARBA" id="ARBA00023122"/>
    </source>
</evidence>
<comment type="catalytic activity">
    <reaction evidence="6">
        <text>IMP + NH4(+) + NADP(+) = GMP + NADPH + 2 H(+)</text>
        <dbReference type="Rhea" id="RHEA:17185"/>
        <dbReference type="ChEBI" id="CHEBI:15378"/>
        <dbReference type="ChEBI" id="CHEBI:28938"/>
        <dbReference type="ChEBI" id="CHEBI:57783"/>
        <dbReference type="ChEBI" id="CHEBI:58053"/>
        <dbReference type="ChEBI" id="CHEBI:58115"/>
        <dbReference type="ChEBI" id="CHEBI:58349"/>
        <dbReference type="EC" id="1.7.1.7"/>
    </reaction>
</comment>
<dbReference type="EMBL" id="JAATEN010000021">
    <property type="protein sequence ID" value="NJQ03088.1"/>
    <property type="molecule type" value="Genomic_DNA"/>
</dbReference>
<comment type="cofactor">
    <cofactor evidence="6">
        <name>a monovalent cation</name>
        <dbReference type="ChEBI" id="CHEBI:60242"/>
    </cofactor>
</comment>
<proteinExistence type="inferred from homology"/>
<evidence type="ECO:0000256" key="4">
    <source>
        <dbReference type="ARBA" id="ARBA00023002"/>
    </source>
</evidence>
<comment type="pathway">
    <text evidence="6">Purine metabolism; IMP biosynthesis via salvage pathway.</text>
</comment>
<feature type="domain" description="CBS" evidence="8">
    <location>
        <begin position="161"/>
        <end position="219"/>
    </location>
</feature>
<evidence type="ECO:0000313" key="9">
    <source>
        <dbReference type="EMBL" id="NJQ03088.1"/>
    </source>
</evidence>
<dbReference type="PIRSF" id="PIRSF000130">
    <property type="entry name" value="IMPDH"/>
    <property type="match status" value="1"/>
</dbReference>
<dbReference type="InterPro" id="IPR001093">
    <property type="entry name" value="IMP_DH_GMPRt"/>
</dbReference>
<dbReference type="Pfam" id="PF00478">
    <property type="entry name" value="IMPDH"/>
    <property type="match status" value="1"/>
</dbReference>
<organism evidence="9 10">
    <name type="scientific">Streptomyces zingiberis</name>
    <dbReference type="NCBI Taxonomy" id="2053010"/>
    <lineage>
        <taxon>Bacteria</taxon>
        <taxon>Bacillati</taxon>
        <taxon>Actinomycetota</taxon>
        <taxon>Actinomycetes</taxon>
        <taxon>Kitasatosporales</taxon>
        <taxon>Streptomycetaceae</taxon>
        <taxon>Streptomyces</taxon>
    </lineage>
</organism>
<dbReference type="SUPFAM" id="SSF51412">
    <property type="entry name" value="Inosine monophosphate dehydrogenase (IMPDH)"/>
    <property type="match status" value="1"/>
</dbReference>
<evidence type="ECO:0000313" key="10">
    <source>
        <dbReference type="Proteomes" id="UP000695264"/>
    </source>
</evidence>
<dbReference type="PANTHER" id="PTHR43170:SF5">
    <property type="entry name" value="GMP REDUCTASE"/>
    <property type="match status" value="1"/>
</dbReference>
<keyword evidence="5 7" id="KW-0129">CBS domain</keyword>
<dbReference type="RefSeq" id="WP_168103718.1">
    <property type="nucleotide sequence ID" value="NZ_JAATEN010000021.1"/>
</dbReference>
<feature type="binding site" evidence="6">
    <location>
        <begin position="253"/>
        <end position="255"/>
    </location>
    <ligand>
        <name>NADP(+)</name>
        <dbReference type="ChEBI" id="CHEBI:58349"/>
    </ligand>
</feature>
<evidence type="ECO:0000256" key="3">
    <source>
        <dbReference type="ARBA" id="ARBA00022857"/>
    </source>
</evidence>
<keyword evidence="1 6" id="KW-0660">Purine salvage</keyword>
<dbReference type="NCBIfam" id="NF005869">
    <property type="entry name" value="PRK07807.1"/>
    <property type="match status" value="1"/>
</dbReference>
<dbReference type="InterPro" id="IPR046342">
    <property type="entry name" value="CBS_dom_sf"/>
</dbReference>
<keyword evidence="10" id="KW-1185">Reference proteome</keyword>
<dbReference type="CDD" id="cd02205">
    <property type="entry name" value="CBS_pair_SF"/>
    <property type="match status" value="1"/>
</dbReference>
<dbReference type="InterPro" id="IPR013785">
    <property type="entry name" value="Aldolase_TIM"/>
</dbReference>